<dbReference type="InterPro" id="IPR036047">
    <property type="entry name" value="F-box-like_dom_sf"/>
</dbReference>
<dbReference type="EMBL" id="SPHZ02000007">
    <property type="protein sequence ID" value="KAF0905117.1"/>
    <property type="molecule type" value="Genomic_DNA"/>
</dbReference>
<name>A0A6G1CYF7_9ORYZ</name>
<gene>
    <name evidence="2" type="ORF">E2562_000915</name>
</gene>
<dbReference type="Proteomes" id="UP000479710">
    <property type="component" value="Unassembled WGS sequence"/>
</dbReference>
<proteinExistence type="predicted"/>
<dbReference type="SUPFAM" id="SSF81383">
    <property type="entry name" value="F-box domain"/>
    <property type="match status" value="1"/>
</dbReference>
<keyword evidence="3" id="KW-1185">Reference proteome</keyword>
<evidence type="ECO:0008006" key="4">
    <source>
        <dbReference type="Google" id="ProtNLM"/>
    </source>
</evidence>
<evidence type="ECO:0000256" key="1">
    <source>
        <dbReference type="SAM" id="MobiDB-lite"/>
    </source>
</evidence>
<comment type="caution">
    <text evidence="2">The sequence shown here is derived from an EMBL/GenBank/DDBJ whole genome shotgun (WGS) entry which is preliminary data.</text>
</comment>
<protein>
    <recommendedName>
        <fullName evidence="4">F-box domain-containing protein</fullName>
    </recommendedName>
</protein>
<dbReference type="OrthoDB" id="690492at2759"/>
<reference evidence="2 3" key="1">
    <citation type="submission" date="2019-11" db="EMBL/GenBank/DDBJ databases">
        <title>Whole genome sequence of Oryza granulata.</title>
        <authorList>
            <person name="Li W."/>
        </authorList>
    </citation>
    <scope>NUCLEOTIDE SEQUENCE [LARGE SCALE GENOMIC DNA]</scope>
    <source>
        <strain evidence="3">cv. Menghai</strain>
        <tissue evidence="2">Leaf</tissue>
    </source>
</reference>
<dbReference type="PANTHER" id="PTHR31264">
    <property type="entry name" value="OS07G0554500 PROTEIN-RELATED"/>
    <property type="match status" value="1"/>
</dbReference>
<evidence type="ECO:0000313" key="2">
    <source>
        <dbReference type="EMBL" id="KAF0905117.1"/>
    </source>
</evidence>
<accession>A0A6G1CYF7</accession>
<feature type="compositionally biased region" description="Basic and acidic residues" evidence="1">
    <location>
        <begin position="165"/>
        <end position="176"/>
    </location>
</feature>
<dbReference type="AlphaFoldDB" id="A0A6G1CYF7"/>
<sequence>MASPYQRVRHRLEAPTPTRNLPVLSDELLEEIFIRIGSRADLVRASVVCVSFRRTITASCFLRRYRSVHPEGFEPARPPHPAAPVARALLRAGDFFFDYLPPGRWPGGWKPCDARDGLVLLKYGPGDRYASRGVFPDLVACDGGFTPSQSQQRVWGTRQVPTPVPKREDEEGRERSVGGAARHQAWRRAVTCSVKATTAARLRHAAWRWQRRLSAGHAWRQTRHREAVRACDVEAVTGDSPAQARDVEVVTTT</sequence>
<feature type="region of interest" description="Disordered" evidence="1">
    <location>
        <begin position="157"/>
        <end position="180"/>
    </location>
</feature>
<evidence type="ECO:0000313" key="3">
    <source>
        <dbReference type="Proteomes" id="UP000479710"/>
    </source>
</evidence>
<organism evidence="2 3">
    <name type="scientific">Oryza meyeriana var. granulata</name>
    <dbReference type="NCBI Taxonomy" id="110450"/>
    <lineage>
        <taxon>Eukaryota</taxon>
        <taxon>Viridiplantae</taxon>
        <taxon>Streptophyta</taxon>
        <taxon>Embryophyta</taxon>
        <taxon>Tracheophyta</taxon>
        <taxon>Spermatophyta</taxon>
        <taxon>Magnoliopsida</taxon>
        <taxon>Liliopsida</taxon>
        <taxon>Poales</taxon>
        <taxon>Poaceae</taxon>
        <taxon>BOP clade</taxon>
        <taxon>Oryzoideae</taxon>
        <taxon>Oryzeae</taxon>
        <taxon>Oryzinae</taxon>
        <taxon>Oryza</taxon>
        <taxon>Oryza meyeriana</taxon>
    </lineage>
</organism>